<keyword evidence="8" id="KW-1185">Reference proteome</keyword>
<protein>
    <recommendedName>
        <fullName evidence="2">protein-glutamate methylesterase</fullName>
        <ecNumber evidence="2">3.1.1.61</ecNumber>
    </recommendedName>
</protein>
<evidence type="ECO:0000256" key="4">
    <source>
        <dbReference type="PROSITE-ProRule" id="PRU00050"/>
    </source>
</evidence>
<dbReference type="CDD" id="cd16433">
    <property type="entry name" value="CheB"/>
    <property type="match status" value="1"/>
</dbReference>
<dbReference type="Gene3D" id="3.40.50.180">
    <property type="entry name" value="Methylesterase CheB, C-terminal domain"/>
    <property type="match status" value="1"/>
</dbReference>
<comment type="caution">
    <text evidence="7">The sequence shown here is derived from an EMBL/GenBank/DDBJ whole genome shotgun (WGS) entry which is preliminary data.</text>
</comment>
<keyword evidence="5" id="KW-0175">Coiled coil</keyword>
<evidence type="ECO:0000313" key="7">
    <source>
        <dbReference type="EMBL" id="TCC92735.1"/>
    </source>
</evidence>
<dbReference type="Proteomes" id="UP000291117">
    <property type="component" value="Unassembled WGS sequence"/>
</dbReference>
<evidence type="ECO:0000256" key="5">
    <source>
        <dbReference type="SAM" id="Coils"/>
    </source>
</evidence>
<keyword evidence="4" id="KW-0145">Chemotaxis</keyword>
<evidence type="ECO:0000313" key="8">
    <source>
        <dbReference type="Proteomes" id="UP000291117"/>
    </source>
</evidence>
<sequence length="281" mass="30992">METTVKNIVTIGASAGGIVAITKLLSTVDKDLNAALFVVIHISKKSRTDVILTQLQKYTAFKCVIPKDGEDILNQIVYLAPSDCHMMVKRGKILIRKGALENHWRPSIDVLFRSAAAAYGCNVTGIVLTGLLDDGTSGMSAIKKSGGTCIVQDPVEADFPDMPRNVLQNVAVDYNVPIADMGYILSDLLSRGDSDVYDTPTDVLLENEITMRMNNNFGDLVNKQLKGVEESLWVAIRMMEERKNLLNSMSDQNEEAKEMADQMITHIARLKKMLQEIGKKS</sequence>
<name>A0A4R0MZI1_9SPHI</name>
<dbReference type="InterPro" id="IPR035909">
    <property type="entry name" value="CheB_C"/>
</dbReference>
<evidence type="ECO:0000256" key="3">
    <source>
        <dbReference type="ARBA" id="ARBA00048267"/>
    </source>
</evidence>
<dbReference type="SUPFAM" id="SSF52738">
    <property type="entry name" value="Methylesterase CheB, C-terminal domain"/>
    <property type="match status" value="1"/>
</dbReference>
<feature type="domain" description="CheB-type methylesterase" evidence="6">
    <location>
        <begin position="2"/>
        <end position="192"/>
    </location>
</feature>
<dbReference type="EMBL" id="SJSM01000013">
    <property type="protein sequence ID" value="TCC92735.1"/>
    <property type="molecule type" value="Genomic_DNA"/>
</dbReference>
<dbReference type="GO" id="GO:0005737">
    <property type="term" value="C:cytoplasm"/>
    <property type="evidence" value="ECO:0007669"/>
    <property type="project" value="InterPro"/>
</dbReference>
<feature type="active site" evidence="4">
    <location>
        <position position="134"/>
    </location>
</feature>
<organism evidence="7 8">
    <name type="scientific">Pedobacter hiemivivus</name>
    <dbReference type="NCBI Taxonomy" id="2530454"/>
    <lineage>
        <taxon>Bacteria</taxon>
        <taxon>Pseudomonadati</taxon>
        <taxon>Bacteroidota</taxon>
        <taxon>Sphingobacteriia</taxon>
        <taxon>Sphingobacteriales</taxon>
        <taxon>Sphingobacteriaceae</taxon>
        <taxon>Pedobacter</taxon>
    </lineage>
</organism>
<dbReference type="InterPro" id="IPR000673">
    <property type="entry name" value="Sig_transdc_resp-reg_Me-estase"/>
</dbReference>
<proteinExistence type="predicted"/>
<feature type="active site" evidence="4">
    <location>
        <position position="41"/>
    </location>
</feature>
<dbReference type="Pfam" id="PF01339">
    <property type="entry name" value="CheB_methylest"/>
    <property type="match status" value="1"/>
</dbReference>
<comment type="catalytic activity">
    <reaction evidence="3">
        <text>[protein]-L-glutamate 5-O-methyl ester + H2O = L-glutamyl-[protein] + methanol + H(+)</text>
        <dbReference type="Rhea" id="RHEA:23236"/>
        <dbReference type="Rhea" id="RHEA-COMP:10208"/>
        <dbReference type="Rhea" id="RHEA-COMP:10311"/>
        <dbReference type="ChEBI" id="CHEBI:15377"/>
        <dbReference type="ChEBI" id="CHEBI:15378"/>
        <dbReference type="ChEBI" id="CHEBI:17790"/>
        <dbReference type="ChEBI" id="CHEBI:29973"/>
        <dbReference type="ChEBI" id="CHEBI:82795"/>
        <dbReference type="EC" id="3.1.1.61"/>
    </reaction>
</comment>
<evidence type="ECO:0000256" key="2">
    <source>
        <dbReference type="ARBA" id="ARBA00039140"/>
    </source>
</evidence>
<feature type="coiled-coil region" evidence="5">
    <location>
        <begin position="239"/>
        <end position="273"/>
    </location>
</feature>
<dbReference type="PROSITE" id="PS50122">
    <property type="entry name" value="CHEB"/>
    <property type="match status" value="1"/>
</dbReference>
<dbReference type="GO" id="GO:0000156">
    <property type="term" value="F:phosphorelay response regulator activity"/>
    <property type="evidence" value="ECO:0007669"/>
    <property type="project" value="InterPro"/>
</dbReference>
<dbReference type="GO" id="GO:0006935">
    <property type="term" value="P:chemotaxis"/>
    <property type="evidence" value="ECO:0007669"/>
    <property type="project" value="UniProtKB-UniRule"/>
</dbReference>
<dbReference type="OrthoDB" id="1524092at2"/>
<dbReference type="GO" id="GO:0008984">
    <property type="term" value="F:protein-glutamate methylesterase activity"/>
    <property type="evidence" value="ECO:0007669"/>
    <property type="project" value="UniProtKB-EC"/>
</dbReference>
<accession>A0A4R0MZI1</accession>
<dbReference type="EC" id="3.1.1.61" evidence="2"/>
<dbReference type="PANTHER" id="PTHR42872:SF6">
    <property type="entry name" value="PROTEIN-GLUTAMATE METHYLESTERASE_PROTEIN-GLUTAMINE GLUTAMINASE"/>
    <property type="match status" value="1"/>
</dbReference>
<feature type="active site" evidence="4">
    <location>
        <position position="14"/>
    </location>
</feature>
<reference evidence="7 8" key="1">
    <citation type="submission" date="2019-02" db="EMBL/GenBank/DDBJ databases">
        <title>Pedobacter sp. RP-3-8 sp. nov., isolated from Arctic soil.</title>
        <authorList>
            <person name="Dahal R.H."/>
        </authorList>
    </citation>
    <scope>NUCLEOTIDE SEQUENCE [LARGE SCALE GENOMIC DNA]</scope>
    <source>
        <strain evidence="7 8">RP-3-8</strain>
    </source>
</reference>
<keyword evidence="1 4" id="KW-0378">Hydrolase</keyword>
<gene>
    <name evidence="7" type="ORF">EZ444_18550</name>
</gene>
<dbReference type="AlphaFoldDB" id="A0A4R0MZI1"/>
<evidence type="ECO:0000256" key="1">
    <source>
        <dbReference type="ARBA" id="ARBA00022801"/>
    </source>
</evidence>
<evidence type="ECO:0000259" key="6">
    <source>
        <dbReference type="PROSITE" id="PS50122"/>
    </source>
</evidence>
<dbReference type="RefSeq" id="WP_131610638.1">
    <property type="nucleotide sequence ID" value="NZ_SJSM01000013.1"/>
</dbReference>
<dbReference type="PANTHER" id="PTHR42872">
    <property type="entry name" value="PROTEIN-GLUTAMATE METHYLESTERASE/PROTEIN-GLUTAMINE GLUTAMINASE"/>
    <property type="match status" value="1"/>
</dbReference>